<keyword evidence="4" id="KW-1185">Reference proteome</keyword>
<protein>
    <submittedName>
        <fullName evidence="3">N,N-dimethylformamidase beta subunit family domain-containing protein</fullName>
    </submittedName>
</protein>
<evidence type="ECO:0000313" key="3">
    <source>
        <dbReference type="EMBL" id="MEE6307150.1"/>
    </source>
</evidence>
<dbReference type="RefSeq" id="WP_331207470.1">
    <property type="nucleotide sequence ID" value="NZ_JAZGQL010000006.1"/>
</dbReference>
<accession>A0ABU7SB35</accession>
<reference evidence="3 4" key="1">
    <citation type="submission" date="2024-01" db="EMBL/GenBank/DDBJ databases">
        <title>Genome insights into Plantactinospora veratri sp. nov.</title>
        <authorList>
            <person name="Wang L."/>
        </authorList>
    </citation>
    <scope>NUCLEOTIDE SEQUENCE [LARGE SCALE GENOMIC DNA]</scope>
    <source>
        <strain evidence="3 4">NEAU-FHS4</strain>
    </source>
</reference>
<evidence type="ECO:0000313" key="4">
    <source>
        <dbReference type="Proteomes" id="UP001339911"/>
    </source>
</evidence>
<dbReference type="Pfam" id="PF20254">
    <property type="entry name" value="DMFA2_C"/>
    <property type="match status" value="1"/>
</dbReference>
<proteinExistence type="predicted"/>
<feature type="domain" description="N,N-dimethylformamidase beta subunit-like C-terminal" evidence="2">
    <location>
        <begin position="151"/>
        <end position="520"/>
    </location>
</feature>
<feature type="compositionally biased region" description="Low complexity" evidence="1">
    <location>
        <begin position="53"/>
        <end position="68"/>
    </location>
</feature>
<dbReference type="Proteomes" id="UP001339911">
    <property type="component" value="Unassembled WGS sequence"/>
</dbReference>
<gene>
    <name evidence="3" type="ORF">V1634_09975</name>
</gene>
<organism evidence="3 4">
    <name type="scientific">Plantactinospora veratri</name>
    <dbReference type="NCBI Taxonomy" id="1436122"/>
    <lineage>
        <taxon>Bacteria</taxon>
        <taxon>Bacillati</taxon>
        <taxon>Actinomycetota</taxon>
        <taxon>Actinomycetes</taxon>
        <taxon>Micromonosporales</taxon>
        <taxon>Micromonosporaceae</taxon>
        <taxon>Plantactinospora</taxon>
    </lineage>
</organism>
<evidence type="ECO:0000256" key="1">
    <source>
        <dbReference type="SAM" id="MobiDB-lite"/>
    </source>
</evidence>
<comment type="caution">
    <text evidence="3">The sequence shown here is derived from an EMBL/GenBank/DDBJ whole genome shotgun (WGS) entry which is preliminary data.</text>
</comment>
<sequence length="545" mass="59594">MADRSVRWSRRTTLTLFGAGALGSLGTAGAYGVLKARGAAEPTGAGSWGGSVPARAATSGAPTAAPSTDPYYPGDAEPGPVEAPPRRASGAGQSAVARENSRPGAAGFSIERRRFGDDVRNQIAGYTSSSGVQVGAELGFHVSVAPAQSYRIEIYRLGHYGGLGARLVTTSPWLTGHRQPPPKVSTETGMVHCDWPVGWRLRVGRDWVSGFYLALLTNADGWCRWVPFVVRDPGRLAAGLVVVPTSTYQAYNMWPDDGRTGTSLYNGFDPAGRRDSELRATAVCHDRPYRGSGIPGQSRHDIGFVQWLEQHGHDVAYATSEDLHTGRVDPRRYWAAVFCGHDEYWSVEMRRLTAAARDAGTSLVFLSANNCYWRIRYAGPESRSAERVIDCAKSLPPYDGEVPLTTRWRNAGSPEQELLGGQYVSIVDGQAPLVVRDSRHWFWAGTGLRDGDRIPRVVFGEADRVQPALRSPRATDRVLLADSPYRRRGRTYQQQTSLYQAESGAWVFDAGSLGWTRALYADGFVDARLRRATRNLLDRVLRPPA</sequence>
<dbReference type="EMBL" id="JAZGQL010000006">
    <property type="protein sequence ID" value="MEE6307150.1"/>
    <property type="molecule type" value="Genomic_DNA"/>
</dbReference>
<dbReference type="InterPro" id="IPR046540">
    <property type="entry name" value="DMFA2_C"/>
</dbReference>
<name>A0ABU7SB35_9ACTN</name>
<feature type="region of interest" description="Disordered" evidence="1">
    <location>
        <begin position="40"/>
        <end position="110"/>
    </location>
</feature>
<evidence type="ECO:0000259" key="2">
    <source>
        <dbReference type="Pfam" id="PF20254"/>
    </source>
</evidence>